<gene>
    <name evidence="8" type="primary">ATG10</name>
    <name evidence="8" type="ORF">GWK47_051988</name>
</gene>
<name>A0A8J4Y6W8_CHIOP</name>
<dbReference type="GO" id="GO:0061651">
    <property type="term" value="F:Atg12 conjugating enzyme activity"/>
    <property type="evidence" value="ECO:0007669"/>
    <property type="project" value="TreeGrafter"/>
</dbReference>
<protein>
    <recommendedName>
        <fullName evidence="2">Ubiquitin-like-conjugating enzyme ATG10</fullName>
    </recommendedName>
    <alternativeName>
        <fullName evidence="6">Autophagy-related protein 10</fullName>
    </alternativeName>
</protein>
<dbReference type="GO" id="GO:0000422">
    <property type="term" value="P:autophagy of mitochondrion"/>
    <property type="evidence" value="ECO:0007669"/>
    <property type="project" value="TreeGrafter"/>
</dbReference>
<feature type="region of interest" description="Disordered" evidence="7">
    <location>
        <begin position="63"/>
        <end position="82"/>
    </location>
</feature>
<keyword evidence="9" id="KW-1185">Reference proteome</keyword>
<evidence type="ECO:0000256" key="4">
    <source>
        <dbReference type="ARBA" id="ARBA00022786"/>
    </source>
</evidence>
<dbReference type="GO" id="GO:0032446">
    <property type="term" value="P:protein modification by small protein conjugation"/>
    <property type="evidence" value="ECO:0007669"/>
    <property type="project" value="TreeGrafter"/>
</dbReference>
<dbReference type="OrthoDB" id="4089664at2759"/>
<evidence type="ECO:0000313" key="9">
    <source>
        <dbReference type="Proteomes" id="UP000770661"/>
    </source>
</evidence>
<evidence type="ECO:0000256" key="7">
    <source>
        <dbReference type="SAM" id="MobiDB-lite"/>
    </source>
</evidence>
<dbReference type="Proteomes" id="UP000770661">
    <property type="component" value="Unassembled WGS sequence"/>
</dbReference>
<reference evidence="8" key="1">
    <citation type="submission" date="2020-07" db="EMBL/GenBank/DDBJ databases">
        <title>The High-quality genome of the commercially important snow crab, Chionoecetes opilio.</title>
        <authorList>
            <person name="Jeong J.-H."/>
            <person name="Ryu S."/>
        </authorList>
    </citation>
    <scope>NUCLEOTIDE SEQUENCE</scope>
    <source>
        <strain evidence="8">MADBK_172401_WGS</strain>
        <tissue evidence="8">Digestive gland</tissue>
    </source>
</reference>
<dbReference type="InterPro" id="IPR036081">
    <property type="entry name" value="Translin_sf"/>
</dbReference>
<evidence type="ECO:0000256" key="2">
    <source>
        <dbReference type="ARBA" id="ARBA00021099"/>
    </source>
</evidence>
<dbReference type="AlphaFoldDB" id="A0A8J4Y6W8"/>
<dbReference type="InterPro" id="IPR007135">
    <property type="entry name" value="Atg3/Atg10"/>
</dbReference>
<keyword evidence="5" id="KW-0072">Autophagy</keyword>
<keyword evidence="4" id="KW-0833">Ubl conjugation pathway</keyword>
<dbReference type="Pfam" id="PF03987">
    <property type="entry name" value="Autophagy_act_C"/>
    <property type="match status" value="1"/>
</dbReference>
<organism evidence="8 9">
    <name type="scientific">Chionoecetes opilio</name>
    <name type="common">Atlantic snow crab</name>
    <name type="synonym">Cancer opilio</name>
    <dbReference type="NCBI Taxonomy" id="41210"/>
    <lineage>
        <taxon>Eukaryota</taxon>
        <taxon>Metazoa</taxon>
        <taxon>Ecdysozoa</taxon>
        <taxon>Arthropoda</taxon>
        <taxon>Crustacea</taxon>
        <taxon>Multicrustacea</taxon>
        <taxon>Malacostraca</taxon>
        <taxon>Eumalacostraca</taxon>
        <taxon>Eucarida</taxon>
        <taxon>Decapoda</taxon>
        <taxon>Pleocyemata</taxon>
        <taxon>Brachyura</taxon>
        <taxon>Eubrachyura</taxon>
        <taxon>Majoidea</taxon>
        <taxon>Majidae</taxon>
        <taxon>Chionoecetes</taxon>
    </lineage>
</organism>
<dbReference type="EMBL" id="JACEEZ010015691">
    <property type="protein sequence ID" value="KAG0718679.1"/>
    <property type="molecule type" value="Genomic_DNA"/>
</dbReference>
<comment type="similarity">
    <text evidence="1">Belongs to the ATG10 family.</text>
</comment>
<evidence type="ECO:0000256" key="1">
    <source>
        <dbReference type="ARBA" id="ARBA00005696"/>
    </source>
</evidence>
<proteinExistence type="inferred from homology"/>
<keyword evidence="3" id="KW-0808">Transferase</keyword>
<dbReference type="GO" id="GO:0043565">
    <property type="term" value="F:sequence-specific DNA binding"/>
    <property type="evidence" value="ECO:0007669"/>
    <property type="project" value="InterPro"/>
</dbReference>
<dbReference type="Gene3D" id="3.30.1460.50">
    <property type="match status" value="1"/>
</dbReference>
<dbReference type="PANTHER" id="PTHR14957:SF1">
    <property type="entry name" value="UBIQUITIN-LIKE-CONJUGATING ENZYME ATG10"/>
    <property type="match status" value="1"/>
</dbReference>
<comment type="caution">
    <text evidence="8">The sequence shown here is derived from an EMBL/GenBank/DDBJ whole genome shotgun (WGS) entry which is preliminary data.</text>
</comment>
<evidence type="ECO:0000256" key="3">
    <source>
        <dbReference type="ARBA" id="ARBA00022679"/>
    </source>
</evidence>
<evidence type="ECO:0000313" key="8">
    <source>
        <dbReference type="EMBL" id="KAG0718679.1"/>
    </source>
</evidence>
<evidence type="ECO:0000256" key="6">
    <source>
        <dbReference type="ARBA" id="ARBA00029833"/>
    </source>
</evidence>
<dbReference type="GO" id="GO:0000045">
    <property type="term" value="P:autophagosome assembly"/>
    <property type="evidence" value="ECO:0007669"/>
    <property type="project" value="TreeGrafter"/>
</dbReference>
<accession>A0A8J4Y6W8</accession>
<dbReference type="GO" id="GO:0005829">
    <property type="term" value="C:cytosol"/>
    <property type="evidence" value="ECO:0007669"/>
    <property type="project" value="TreeGrafter"/>
</dbReference>
<sequence length="217" mass="24771">MATITYEEFKIACMEFLESSKKLEDTWKLRTDIQDKDGLCIHKMQCIKRKSSVGHENKTVCKNEEQLKEEEEESSDPSVLESHHPTPFTTYDYHIVYSLSHSVPVLYFNAWHASGQLLTLDEVWEGVEATHREPILNNKWGTLTQTEHPLLGRPYFQLHPCNTAKLMAQVLPQPATGPAGLKMYLTSWLSMFGPPVGLELSLCYFADYQSTQSGCVR</sequence>
<dbReference type="PANTHER" id="PTHR14957">
    <property type="entry name" value="UBIQUITIN-LIKE-CONJUGATING ENZYME ATG10"/>
    <property type="match status" value="1"/>
</dbReference>
<evidence type="ECO:0000256" key="5">
    <source>
        <dbReference type="ARBA" id="ARBA00023006"/>
    </source>
</evidence>
<dbReference type="SUPFAM" id="SSF74784">
    <property type="entry name" value="Translin"/>
    <property type="match status" value="1"/>
</dbReference>